<dbReference type="GO" id="GO:0004177">
    <property type="term" value="F:aminopeptidase activity"/>
    <property type="evidence" value="ECO:0007669"/>
    <property type="project" value="TreeGrafter"/>
</dbReference>
<dbReference type="Proteomes" id="UP000243589">
    <property type="component" value="Unassembled WGS sequence"/>
</dbReference>
<keyword evidence="3" id="KW-1185">Reference proteome</keyword>
<dbReference type="InterPro" id="IPR016117">
    <property type="entry name" value="ArgJ-like_dom_sf"/>
</dbReference>
<dbReference type="Gene3D" id="3.60.70.12">
    <property type="entry name" value="L-amino peptidase D-ALA esterase/amidase"/>
    <property type="match status" value="1"/>
</dbReference>
<comment type="similarity">
    <text evidence="1">Belongs to the peptidase S58 family.</text>
</comment>
<dbReference type="PATRIC" id="fig|479117.4.peg.1441"/>
<dbReference type="CDD" id="cd02252">
    <property type="entry name" value="nylC_like"/>
    <property type="match status" value="1"/>
</dbReference>
<dbReference type="SUPFAM" id="SSF56266">
    <property type="entry name" value="DmpA/ArgJ-like"/>
    <property type="match status" value="1"/>
</dbReference>
<comment type="caution">
    <text evidence="2">The sequence shown here is derived from an EMBL/GenBank/DDBJ whole genome shotgun (WGS) entry which is preliminary data.</text>
</comment>
<dbReference type="Pfam" id="PF03576">
    <property type="entry name" value="Peptidase_S58"/>
    <property type="match status" value="1"/>
</dbReference>
<proteinExistence type="inferred from homology"/>
<dbReference type="PANTHER" id="PTHR36512">
    <property type="entry name" value="D-AMINOPEPTIDASE"/>
    <property type="match status" value="1"/>
</dbReference>
<gene>
    <name evidence="2" type="ORF">Bravens_01454</name>
</gene>
<evidence type="ECO:0000256" key="1">
    <source>
        <dbReference type="ARBA" id="ARBA00007068"/>
    </source>
</evidence>
<dbReference type="EMBL" id="LQQC01000010">
    <property type="protein sequence ID" value="KXZ58405.1"/>
    <property type="molecule type" value="Genomic_DNA"/>
</dbReference>
<dbReference type="PANTHER" id="PTHR36512:SF3">
    <property type="entry name" value="BLR5678 PROTEIN"/>
    <property type="match status" value="1"/>
</dbReference>
<evidence type="ECO:0000313" key="3">
    <source>
        <dbReference type="Proteomes" id="UP000243589"/>
    </source>
</evidence>
<protein>
    <submittedName>
        <fullName evidence="2">Peptidase family S58</fullName>
    </submittedName>
</protein>
<organism evidence="2 3">
    <name type="scientific">Brevibacterium ravenspurgense</name>
    <dbReference type="NCBI Taxonomy" id="479117"/>
    <lineage>
        <taxon>Bacteria</taxon>
        <taxon>Bacillati</taxon>
        <taxon>Actinomycetota</taxon>
        <taxon>Actinomycetes</taxon>
        <taxon>Micrococcales</taxon>
        <taxon>Brevibacteriaceae</taxon>
        <taxon>Brevibacterium</taxon>
    </lineage>
</organism>
<evidence type="ECO:0000313" key="2">
    <source>
        <dbReference type="EMBL" id="KXZ58405.1"/>
    </source>
</evidence>
<reference evidence="2 3" key="1">
    <citation type="submission" date="2016-01" db="EMBL/GenBank/DDBJ databases">
        <title>Use of Whole Genome Sequencing to ascertain that Brevibacterium massiliense (Roux, Raoult 2009) is a later heterotypic synonym of Brevibacterium ravenspurgense (Mages 2008).</title>
        <authorList>
            <person name="Bernier A.-M."/>
            <person name="Burdz T."/>
            <person name="Huynh C."/>
            <person name="Pachecho A.L."/>
            <person name="Wiebe D."/>
            <person name="Bonner C."/>
            <person name="Bernard K."/>
        </authorList>
    </citation>
    <scope>NUCLEOTIDE SEQUENCE [LARGE SCALE GENOMIC DNA]</scope>
    <source>
        <strain evidence="2 3">CCUG56047</strain>
    </source>
</reference>
<sequence>MELGRLLPGVGPEHIGVRVGTCAVGSLSGVTALIPPAGSTVGVDSRGGGPATHETDIARPGTLPFGADGIVLTGGSALGLASARGVQDRLVESGVGTPVAGTRVPIVPAAAIFDIGRGGAPTPPSAEDGYRAAENALGRRAASGSVLYESRGSTGAGIGAWTGRGFSRGGMGCASIFTAGGHWVSAVVIANPMGTLFEPGGRLAAAGVLNTYGVQLSSVDPDETARMTECARQRQQQAPTNTTIAVICTDASLTDAETTRLAASAHAGIARAVWPSHTMFDGDTVFALSAGQHADGAASTGPGSSASSPGTPVEMQTQLNIAAADALSAAIVDAVLTAGEPHHQLSNVDLPPALRDVFPDLCSAWEAQARERLDGPLTGTDTAVQP</sequence>
<name>A0A150H8S6_9MICO</name>
<accession>A0A150H8S6</accession>
<dbReference type="RefSeq" id="WP_062021818.1">
    <property type="nucleotide sequence ID" value="NZ_LQQC01000010.1"/>
</dbReference>
<dbReference type="InterPro" id="IPR005321">
    <property type="entry name" value="Peptidase_S58_DmpA"/>
</dbReference>
<dbReference type="AlphaFoldDB" id="A0A150H8S6"/>